<evidence type="ECO:0000256" key="1">
    <source>
        <dbReference type="ARBA" id="ARBA00004273"/>
    </source>
</evidence>
<evidence type="ECO:0000256" key="3">
    <source>
        <dbReference type="ARBA" id="ARBA00017689"/>
    </source>
</evidence>
<evidence type="ECO:0000256" key="6">
    <source>
        <dbReference type="ARBA" id="ARBA00022989"/>
    </source>
</evidence>
<accession>A0A0P4VTP3</accession>
<dbReference type="EMBL" id="GDRN01097612">
    <property type="protein sequence ID" value="JAI59100.1"/>
    <property type="molecule type" value="Transcribed_RNA"/>
</dbReference>
<feature type="transmembrane region" description="Helical" evidence="9">
    <location>
        <begin position="51"/>
        <end position="69"/>
    </location>
</feature>
<feature type="transmembrane region" description="Helical" evidence="9">
    <location>
        <begin position="26"/>
        <end position="44"/>
    </location>
</feature>
<evidence type="ECO:0000313" key="10">
    <source>
        <dbReference type="EMBL" id="JAI59101.1"/>
    </source>
</evidence>
<keyword evidence="5" id="KW-0999">Mitochondrion inner membrane</keyword>
<keyword evidence="8 9" id="KW-0472">Membrane</keyword>
<dbReference type="Pfam" id="PF12597">
    <property type="entry name" value="Cox20"/>
    <property type="match status" value="1"/>
</dbReference>
<comment type="similarity">
    <text evidence="2">Belongs to the COX20 family.</text>
</comment>
<keyword evidence="7" id="KW-0496">Mitochondrion</keyword>
<comment type="subcellular location">
    <subcellularLocation>
        <location evidence="1">Mitochondrion inner membrane</location>
    </subcellularLocation>
</comment>
<keyword evidence="6 9" id="KW-1133">Transmembrane helix</keyword>
<evidence type="ECO:0000256" key="4">
    <source>
        <dbReference type="ARBA" id="ARBA00022692"/>
    </source>
</evidence>
<evidence type="ECO:0000256" key="7">
    <source>
        <dbReference type="ARBA" id="ARBA00023128"/>
    </source>
</evidence>
<protein>
    <recommendedName>
        <fullName evidence="3">Cytochrome c oxidase assembly protein COX20, mitochondrial</fullName>
    </recommendedName>
</protein>
<dbReference type="GO" id="GO:0005743">
    <property type="term" value="C:mitochondrial inner membrane"/>
    <property type="evidence" value="ECO:0007669"/>
    <property type="project" value="UniProtKB-SubCell"/>
</dbReference>
<name>A0A0P4VTP3_SCYOL</name>
<evidence type="ECO:0000256" key="2">
    <source>
        <dbReference type="ARBA" id="ARBA00009575"/>
    </source>
</evidence>
<dbReference type="AlphaFoldDB" id="A0A0P4VTP3"/>
<sequence length="107" mass="12403">MNMEEEKREVKLMGRNMSQMPCFRETFLYSVSSGLAAGFLHFMLTSRVQRSAHLAMATYGCVTLGYWSYCRYNYSVQKFNVGQLEAAMQKQALYEGTEMEKQIKRNA</sequence>
<evidence type="ECO:0000256" key="9">
    <source>
        <dbReference type="SAM" id="Phobius"/>
    </source>
</evidence>
<dbReference type="EMBL" id="GDRN01097619">
    <property type="protein sequence ID" value="JAI59099.1"/>
    <property type="molecule type" value="Transcribed_RNA"/>
</dbReference>
<dbReference type="EMBL" id="GDRN01097610">
    <property type="protein sequence ID" value="JAI59101.1"/>
    <property type="molecule type" value="Transcribed_RNA"/>
</dbReference>
<proteinExistence type="inferred from homology"/>
<dbReference type="InterPro" id="IPR022533">
    <property type="entry name" value="Cox20"/>
</dbReference>
<evidence type="ECO:0000256" key="5">
    <source>
        <dbReference type="ARBA" id="ARBA00022792"/>
    </source>
</evidence>
<reference evidence="10" key="1">
    <citation type="submission" date="2015-09" db="EMBL/GenBank/DDBJ databases">
        <title>Scylla olivacea transcriptome.</title>
        <authorList>
            <person name="Ikhwanuddin M."/>
        </authorList>
    </citation>
    <scope>NUCLEOTIDE SEQUENCE</scope>
</reference>
<organism evidence="10">
    <name type="scientific">Scylla olivacea</name>
    <name type="common">Orange mud crab</name>
    <name type="synonym">Cancer olivacea</name>
    <dbReference type="NCBI Taxonomy" id="85551"/>
    <lineage>
        <taxon>Eukaryota</taxon>
        <taxon>Metazoa</taxon>
        <taxon>Ecdysozoa</taxon>
        <taxon>Arthropoda</taxon>
        <taxon>Crustacea</taxon>
        <taxon>Multicrustacea</taxon>
        <taxon>Malacostraca</taxon>
        <taxon>Eumalacostraca</taxon>
        <taxon>Eucarida</taxon>
        <taxon>Decapoda</taxon>
        <taxon>Pleocyemata</taxon>
        <taxon>Brachyura</taxon>
        <taxon>Eubrachyura</taxon>
        <taxon>Portunoidea</taxon>
        <taxon>Portunidae</taxon>
        <taxon>Portuninae</taxon>
        <taxon>Scylla</taxon>
    </lineage>
</organism>
<dbReference type="PANTHER" id="PTHR31586">
    <property type="entry name" value="CYTOCHROME C OXIDASE PROTEIN 20"/>
    <property type="match status" value="1"/>
</dbReference>
<keyword evidence="4 9" id="KW-0812">Transmembrane</keyword>
<dbReference type="EMBL" id="GDRN01097609">
    <property type="protein sequence ID" value="JAI59102.1"/>
    <property type="molecule type" value="Transcribed_RNA"/>
</dbReference>
<dbReference type="GO" id="GO:0033617">
    <property type="term" value="P:mitochondrial respiratory chain complex IV assembly"/>
    <property type="evidence" value="ECO:0007669"/>
    <property type="project" value="InterPro"/>
</dbReference>
<evidence type="ECO:0000256" key="8">
    <source>
        <dbReference type="ARBA" id="ARBA00023136"/>
    </source>
</evidence>
<dbReference type="PRINTS" id="PR02049">
    <property type="entry name" value="PROTEINF36A"/>
</dbReference>
<dbReference type="PANTHER" id="PTHR31586:SF1">
    <property type="entry name" value="CYTOCHROME C OXIDASE ASSEMBLY PROTEIN COX20, MITOCHONDRIAL"/>
    <property type="match status" value="1"/>
</dbReference>